<gene>
    <name evidence="2" type="ORF">AW09_000681</name>
</gene>
<dbReference type="Proteomes" id="UP000020077">
    <property type="component" value="Unassembled WGS sequence"/>
</dbReference>
<name>A0A080M1A1_9PROT</name>
<evidence type="ECO:0000313" key="3">
    <source>
        <dbReference type="Proteomes" id="UP000020077"/>
    </source>
</evidence>
<comment type="caution">
    <text evidence="2">The sequence shown here is derived from an EMBL/GenBank/DDBJ whole genome shotgun (WGS) entry which is preliminary data.</text>
</comment>
<feature type="domain" description="Pvc16 N-terminal" evidence="1">
    <location>
        <begin position="14"/>
        <end position="186"/>
    </location>
</feature>
<evidence type="ECO:0000259" key="1">
    <source>
        <dbReference type="Pfam" id="PF14065"/>
    </source>
</evidence>
<dbReference type="EMBL" id="JDVG02000116">
    <property type="protein sequence ID" value="KFB74050.1"/>
    <property type="molecule type" value="Genomic_DNA"/>
</dbReference>
<sequence length="380" mass="42153">MLPTSALSFAAYSLRHLFLNNIDELDDVNNIRIGNPADNIKDLDDAEENALNLFFYNVSYDGYPADGSSDDPFYVRLYCLITAIGHKTKEPESPGPGERDVSKGENELRMIGEVMRILHQQPLLAVDDEQGEQVAMLQVVPHTLNLDNLNHIWSTQNEISYRLSVAYEMALAPVPRNTRVERSPLVGDPQMLSWGDTARAAGHDRDGIIDLRPRVESVEVDTAADDWMPHIAIMETLADDSTRLHYIHPVDGDTDVALDIVIAGKAGSTLRLVWKLWRRKTDNSIVAWQQDIADVELPADKTLAAAADDFSPARIDPADIDARIVFHARLPAEVGAVDTKSWQAVLSAVREWSHPDPADPDITRVTPIRSNTVLLYGVGP</sequence>
<evidence type="ECO:0000313" key="2">
    <source>
        <dbReference type="EMBL" id="KFB74050.1"/>
    </source>
</evidence>
<accession>A0A080M1A1</accession>
<proteinExistence type="predicted"/>
<reference evidence="2 3" key="1">
    <citation type="submission" date="2014-02" db="EMBL/GenBank/DDBJ databases">
        <title>Expanding our view of genomic diversity in Candidatus Accumulibacter clades.</title>
        <authorList>
            <person name="Skennerton C.T."/>
            <person name="Barr J.J."/>
            <person name="Slater F.R."/>
            <person name="Bond P.L."/>
            <person name="Tyson G.W."/>
        </authorList>
    </citation>
    <scope>NUCLEOTIDE SEQUENCE [LARGE SCALE GENOMIC DNA]</scope>
    <source>
        <strain evidence="3">BA-91</strain>
    </source>
</reference>
<dbReference type="Pfam" id="PF14065">
    <property type="entry name" value="Pvc16_N"/>
    <property type="match status" value="1"/>
</dbReference>
<dbReference type="InterPro" id="IPR025351">
    <property type="entry name" value="Pvc16_N"/>
</dbReference>
<dbReference type="AlphaFoldDB" id="A0A080M1A1"/>
<protein>
    <recommendedName>
        <fullName evidence="1">Pvc16 N-terminal domain-containing protein</fullName>
    </recommendedName>
</protein>
<organism evidence="2 3">
    <name type="scientific">Candidatus Accumulibacter phosphatis</name>
    <dbReference type="NCBI Taxonomy" id="327160"/>
    <lineage>
        <taxon>Bacteria</taxon>
        <taxon>Pseudomonadati</taxon>
        <taxon>Pseudomonadota</taxon>
        <taxon>Betaproteobacteria</taxon>
        <taxon>Candidatus Accumulibacter</taxon>
    </lineage>
</organism>